<feature type="transmembrane region" description="Helical" evidence="1">
    <location>
        <begin position="64"/>
        <end position="90"/>
    </location>
</feature>
<accession>A0ABD1UD36</accession>
<feature type="transmembrane region" description="Helical" evidence="1">
    <location>
        <begin position="140"/>
        <end position="159"/>
    </location>
</feature>
<proteinExistence type="predicted"/>
<feature type="chain" id="PRO_5044839041" description="Transmembrane protein 220" evidence="2">
    <location>
        <begin position="24"/>
        <end position="164"/>
    </location>
</feature>
<keyword evidence="1" id="KW-0472">Membrane</keyword>
<evidence type="ECO:0000313" key="3">
    <source>
        <dbReference type="EMBL" id="KAL2522917.1"/>
    </source>
</evidence>
<keyword evidence="1" id="KW-1133">Transmembrane helix</keyword>
<organism evidence="3 4">
    <name type="scientific">Forsythia ovata</name>
    <dbReference type="NCBI Taxonomy" id="205694"/>
    <lineage>
        <taxon>Eukaryota</taxon>
        <taxon>Viridiplantae</taxon>
        <taxon>Streptophyta</taxon>
        <taxon>Embryophyta</taxon>
        <taxon>Tracheophyta</taxon>
        <taxon>Spermatophyta</taxon>
        <taxon>Magnoliopsida</taxon>
        <taxon>eudicotyledons</taxon>
        <taxon>Gunneridae</taxon>
        <taxon>Pentapetalae</taxon>
        <taxon>asterids</taxon>
        <taxon>lamiids</taxon>
        <taxon>Lamiales</taxon>
        <taxon>Oleaceae</taxon>
        <taxon>Forsythieae</taxon>
        <taxon>Forsythia</taxon>
    </lineage>
</organism>
<comment type="caution">
    <text evidence="3">The sequence shown here is derived from an EMBL/GenBank/DDBJ whole genome shotgun (WGS) entry which is preliminary data.</text>
</comment>
<name>A0ABD1UD36_9LAMI</name>
<dbReference type="InterPro" id="IPR029377">
    <property type="entry name" value="TMEM220"/>
</dbReference>
<protein>
    <recommendedName>
        <fullName evidence="5">Transmembrane protein 220</fullName>
    </recommendedName>
</protein>
<sequence length="164" mass="18958">MAAICNLSPRLCSLLIAFHFALSTSFQLNDPDWYFWFPLYATACIVNLANGMKTEREMRKMAQFALWLGVFLFFKVIIEDFVNGIAGFWSFDMRERVVREKFGSGLVIGSMFLQLETLAHPNHPNKQQKTRVAKHVNLGMPILVGISYGLSLFFFLFQLREMKF</sequence>
<dbReference type="AlphaFoldDB" id="A0ABD1UD36"/>
<evidence type="ECO:0000256" key="1">
    <source>
        <dbReference type="SAM" id="Phobius"/>
    </source>
</evidence>
<feature type="signal peptide" evidence="2">
    <location>
        <begin position="1"/>
        <end position="23"/>
    </location>
</feature>
<evidence type="ECO:0008006" key="5">
    <source>
        <dbReference type="Google" id="ProtNLM"/>
    </source>
</evidence>
<dbReference type="PANTHER" id="PTHR34262">
    <property type="entry name" value="TRANSMEMBRANE PROTEIN 220"/>
    <property type="match status" value="1"/>
</dbReference>
<feature type="transmembrane region" description="Helical" evidence="1">
    <location>
        <begin position="33"/>
        <end position="52"/>
    </location>
</feature>
<dbReference type="Pfam" id="PF15071">
    <property type="entry name" value="TMEM220"/>
    <property type="match status" value="1"/>
</dbReference>
<reference evidence="4" key="1">
    <citation type="submission" date="2024-07" db="EMBL/GenBank/DDBJ databases">
        <title>Two chromosome-level genome assemblies of Korean endemic species Abeliophyllum distichum and Forsythia ovata (Oleaceae).</title>
        <authorList>
            <person name="Jang H."/>
        </authorList>
    </citation>
    <scope>NUCLEOTIDE SEQUENCE [LARGE SCALE GENOMIC DNA]</scope>
</reference>
<keyword evidence="2" id="KW-0732">Signal</keyword>
<keyword evidence="1" id="KW-0812">Transmembrane</keyword>
<evidence type="ECO:0000313" key="4">
    <source>
        <dbReference type="Proteomes" id="UP001604277"/>
    </source>
</evidence>
<gene>
    <name evidence="3" type="ORF">Fot_26840</name>
</gene>
<dbReference type="PANTHER" id="PTHR34262:SF1">
    <property type="entry name" value="TRANSMEMBRANE PROTEIN 220"/>
    <property type="match status" value="1"/>
</dbReference>
<keyword evidence="4" id="KW-1185">Reference proteome</keyword>
<dbReference type="EMBL" id="JBFOLJ010000007">
    <property type="protein sequence ID" value="KAL2522917.1"/>
    <property type="molecule type" value="Genomic_DNA"/>
</dbReference>
<dbReference type="Proteomes" id="UP001604277">
    <property type="component" value="Unassembled WGS sequence"/>
</dbReference>
<evidence type="ECO:0000256" key="2">
    <source>
        <dbReference type="SAM" id="SignalP"/>
    </source>
</evidence>